<dbReference type="STRING" id="589385.SAMN05421504_1021111"/>
<dbReference type="RefSeq" id="WP_091288914.1">
    <property type="nucleotide sequence ID" value="NZ_FNON01000002.1"/>
</dbReference>
<name>A0A1H3AYQ6_9PSEU</name>
<dbReference type="EMBL" id="FNON01000002">
    <property type="protein sequence ID" value="SDX34715.1"/>
    <property type="molecule type" value="Genomic_DNA"/>
</dbReference>
<dbReference type="InterPro" id="IPR050301">
    <property type="entry name" value="NTE"/>
</dbReference>
<dbReference type="InterPro" id="IPR016035">
    <property type="entry name" value="Acyl_Trfase/lysoPLipase"/>
</dbReference>
<dbReference type="Gene3D" id="3.40.1090.10">
    <property type="entry name" value="Cytosolic phospholipase A2 catalytic domain"/>
    <property type="match status" value="2"/>
</dbReference>
<dbReference type="OrthoDB" id="9813090at2"/>
<evidence type="ECO:0000313" key="7">
    <source>
        <dbReference type="Proteomes" id="UP000199515"/>
    </source>
</evidence>
<keyword evidence="7" id="KW-1185">Reference proteome</keyword>
<comment type="caution">
    <text evidence="4">Lacks conserved residue(s) required for the propagation of feature annotation.</text>
</comment>
<dbReference type="Proteomes" id="UP000199515">
    <property type="component" value="Unassembled WGS sequence"/>
</dbReference>
<dbReference type="SUPFAM" id="SSF52151">
    <property type="entry name" value="FabD/lysophospholipase-like"/>
    <property type="match status" value="1"/>
</dbReference>
<evidence type="ECO:0000256" key="2">
    <source>
        <dbReference type="ARBA" id="ARBA00022963"/>
    </source>
</evidence>
<feature type="domain" description="PNPLA" evidence="5">
    <location>
        <begin position="13"/>
        <end position="209"/>
    </location>
</feature>
<dbReference type="PANTHER" id="PTHR14226:SF78">
    <property type="entry name" value="SLR0060 PROTEIN"/>
    <property type="match status" value="1"/>
</dbReference>
<reference evidence="6 7" key="1">
    <citation type="submission" date="2016-10" db="EMBL/GenBank/DDBJ databases">
        <authorList>
            <person name="de Groot N.N."/>
        </authorList>
    </citation>
    <scope>NUCLEOTIDE SEQUENCE [LARGE SCALE GENOMIC DNA]</scope>
    <source>
        <strain evidence="6 7">CPCC 202699</strain>
    </source>
</reference>
<keyword evidence="1 4" id="KW-0378">Hydrolase</keyword>
<evidence type="ECO:0000256" key="3">
    <source>
        <dbReference type="ARBA" id="ARBA00023098"/>
    </source>
</evidence>
<evidence type="ECO:0000313" key="6">
    <source>
        <dbReference type="EMBL" id="SDX34715.1"/>
    </source>
</evidence>
<evidence type="ECO:0000256" key="4">
    <source>
        <dbReference type="PROSITE-ProRule" id="PRU01161"/>
    </source>
</evidence>
<dbReference type="PROSITE" id="PS51635">
    <property type="entry name" value="PNPLA"/>
    <property type="match status" value="1"/>
</dbReference>
<dbReference type="Pfam" id="PF01734">
    <property type="entry name" value="Patatin"/>
    <property type="match status" value="1"/>
</dbReference>
<protein>
    <submittedName>
        <fullName evidence="6">NTE family protein</fullName>
    </submittedName>
</protein>
<feature type="active site" description="Nucleophile" evidence="4">
    <location>
        <position position="49"/>
    </location>
</feature>
<sequence length="348" mass="37660">MSQGENKREGVGLALSGGGYRAMLFHTGALWRLNELGWLPKLCCVSSVSGGSIAAGTLAHAWPKLRFSGGVAANFHDEVVAPLRRLAGKRLDIPIVLRGMLKPGRSVGEELAAAYAKHLFGDRRLEQLDPSGPRFVFTATNLQDGALWWFFRQPGPYGQVPLATAVAASSAFPPFLSPVLVPDPRDDRSGEIVLSDAGVYDNLGLDPVEDQHATVLVSDAGKRMTRTGQPKRSWPGQLLRVLDIVDNQVRELRTGALLKSYVDKEMGGTYWGSYSDISNFELSDALAAPVAKTQALAETATRLTKMPKAVQERLINWGYAACDAGMRRWVDIDAEAPRGFPYPGTGVG</sequence>
<evidence type="ECO:0000256" key="1">
    <source>
        <dbReference type="ARBA" id="ARBA00022801"/>
    </source>
</evidence>
<organism evidence="6 7">
    <name type="scientific">Amycolatopsis xylanica</name>
    <dbReference type="NCBI Taxonomy" id="589385"/>
    <lineage>
        <taxon>Bacteria</taxon>
        <taxon>Bacillati</taxon>
        <taxon>Actinomycetota</taxon>
        <taxon>Actinomycetes</taxon>
        <taxon>Pseudonocardiales</taxon>
        <taxon>Pseudonocardiaceae</taxon>
        <taxon>Amycolatopsis</taxon>
    </lineage>
</organism>
<dbReference type="GO" id="GO:0016787">
    <property type="term" value="F:hydrolase activity"/>
    <property type="evidence" value="ECO:0007669"/>
    <property type="project" value="UniProtKB-UniRule"/>
</dbReference>
<proteinExistence type="predicted"/>
<dbReference type="GO" id="GO:0016042">
    <property type="term" value="P:lipid catabolic process"/>
    <property type="evidence" value="ECO:0007669"/>
    <property type="project" value="UniProtKB-UniRule"/>
</dbReference>
<evidence type="ECO:0000259" key="5">
    <source>
        <dbReference type="PROSITE" id="PS51635"/>
    </source>
</evidence>
<keyword evidence="2 4" id="KW-0442">Lipid degradation</keyword>
<gene>
    <name evidence="6" type="ORF">SAMN05421504_1021111</name>
</gene>
<keyword evidence="3 4" id="KW-0443">Lipid metabolism</keyword>
<feature type="active site" description="Proton acceptor" evidence="4">
    <location>
        <position position="196"/>
    </location>
</feature>
<dbReference type="PANTHER" id="PTHR14226">
    <property type="entry name" value="NEUROPATHY TARGET ESTERASE/SWISS CHEESE D.MELANOGASTER"/>
    <property type="match status" value="1"/>
</dbReference>
<dbReference type="InterPro" id="IPR002641">
    <property type="entry name" value="PNPLA_dom"/>
</dbReference>
<dbReference type="AlphaFoldDB" id="A0A1H3AYQ6"/>
<accession>A0A1H3AYQ6</accession>